<dbReference type="InterPro" id="IPR050791">
    <property type="entry name" value="Aldo-Keto_reductase"/>
</dbReference>
<evidence type="ECO:0000313" key="3">
    <source>
        <dbReference type="EMBL" id="CAA9400136.1"/>
    </source>
</evidence>
<dbReference type="SUPFAM" id="SSF51430">
    <property type="entry name" value="NAD(P)-linked oxidoreductase"/>
    <property type="match status" value="1"/>
</dbReference>
<name>A0A6J4NZT7_9ACTN</name>
<evidence type="ECO:0000256" key="1">
    <source>
        <dbReference type="ARBA" id="ARBA00023002"/>
    </source>
</evidence>
<feature type="domain" description="NADP-dependent oxidoreductase" evidence="2">
    <location>
        <begin position="26"/>
        <end position="318"/>
    </location>
</feature>
<dbReference type="PANTHER" id="PTHR43625:SF40">
    <property type="entry name" value="ALDO-KETO REDUCTASE YAKC [NADP(+)]"/>
    <property type="match status" value="1"/>
</dbReference>
<dbReference type="AlphaFoldDB" id="A0A6J4NZT7"/>
<evidence type="ECO:0000259" key="2">
    <source>
        <dbReference type="Pfam" id="PF00248"/>
    </source>
</evidence>
<dbReference type="Gene3D" id="3.20.20.100">
    <property type="entry name" value="NADP-dependent oxidoreductase domain"/>
    <property type="match status" value="1"/>
</dbReference>
<keyword evidence="1" id="KW-0560">Oxidoreductase</keyword>
<proteinExistence type="predicted"/>
<accession>A0A6J4NZT7</accession>
<dbReference type="InterPro" id="IPR036812">
    <property type="entry name" value="NAD(P)_OxRdtase_dom_sf"/>
</dbReference>
<dbReference type="GO" id="GO:0016491">
    <property type="term" value="F:oxidoreductase activity"/>
    <property type="evidence" value="ECO:0007669"/>
    <property type="project" value="UniProtKB-KW"/>
</dbReference>
<dbReference type="EMBL" id="CADCUO010000135">
    <property type="protein sequence ID" value="CAA9400136.1"/>
    <property type="molecule type" value="Genomic_DNA"/>
</dbReference>
<dbReference type="InterPro" id="IPR023210">
    <property type="entry name" value="NADP_OxRdtase_dom"/>
</dbReference>
<dbReference type="PANTHER" id="PTHR43625">
    <property type="entry name" value="AFLATOXIN B1 ALDEHYDE REDUCTASE"/>
    <property type="match status" value="1"/>
</dbReference>
<sequence>MTDLAPLPSRTLGSADLGNELTVSALGLGCMGMSEFYGTADESEAVAVIHRALDLGVTLLDTADMYGPFTNEMLVGRAIAGRRDEVVLATKFGNVRDPDDPTSRRIDGSPEYVRAACDASLQRLGVDYIDLYYQHRVDQSVPIEETVGAMAELVSAGKVKRLGLSEASAETIRRAHAVHPITALQTEYSLWTRHIEDEILPTLRELGIGLVPYSPLGRGFLTGAISSTDSLEPDDFRRRNPRFQGDALQANLALVDAVRSIAETKGVTPGQLALAWVLAQGDDVVPIPGTKRLAYLEENIAAASINLIEPDLAAITAAVPVDAVVGERYPDMSSIDR</sequence>
<dbReference type="CDD" id="cd19076">
    <property type="entry name" value="AKR_AKR13A_13D"/>
    <property type="match status" value="1"/>
</dbReference>
<protein>
    <submittedName>
        <fullName evidence="3">Oxidoreductase, aldo/keto reductase family</fullName>
    </submittedName>
</protein>
<gene>
    <name evidence="3" type="ORF">AVDCRST_MAG75-2082</name>
</gene>
<organism evidence="3">
    <name type="scientific">uncultured Propionibacteriaceae bacterium</name>
    <dbReference type="NCBI Taxonomy" id="257457"/>
    <lineage>
        <taxon>Bacteria</taxon>
        <taxon>Bacillati</taxon>
        <taxon>Actinomycetota</taxon>
        <taxon>Actinomycetes</taxon>
        <taxon>Propionibacteriales</taxon>
        <taxon>Propionibacteriaceae</taxon>
        <taxon>environmental samples</taxon>
    </lineage>
</organism>
<dbReference type="GO" id="GO:0005737">
    <property type="term" value="C:cytoplasm"/>
    <property type="evidence" value="ECO:0007669"/>
    <property type="project" value="TreeGrafter"/>
</dbReference>
<reference evidence="3" key="1">
    <citation type="submission" date="2020-02" db="EMBL/GenBank/DDBJ databases">
        <authorList>
            <person name="Meier V. D."/>
        </authorList>
    </citation>
    <scope>NUCLEOTIDE SEQUENCE</scope>
    <source>
        <strain evidence="3">AVDCRST_MAG75</strain>
    </source>
</reference>
<dbReference type="Pfam" id="PF00248">
    <property type="entry name" value="Aldo_ket_red"/>
    <property type="match status" value="1"/>
</dbReference>